<feature type="compositionally biased region" description="Basic and acidic residues" evidence="2">
    <location>
        <begin position="611"/>
        <end position="622"/>
    </location>
</feature>
<feature type="region of interest" description="Disordered" evidence="2">
    <location>
        <begin position="721"/>
        <end position="750"/>
    </location>
</feature>
<reference evidence="5" key="1">
    <citation type="submission" date="2011-03" db="EMBL/GenBank/DDBJ databases">
        <title>The genome sequence of Vavraia culicis strain floridensis.</title>
        <authorList>
            <consortium name="The Broad Institute Genome Sequencing Platform"/>
            <person name="Cuomo C."/>
            <person name="Becnel J."/>
            <person name="Sanscrainte N."/>
            <person name="Young S.K."/>
            <person name="Zeng Q."/>
            <person name="Gargeya S."/>
            <person name="Fitzgerald M."/>
            <person name="Haas B."/>
            <person name="Abouelleil A."/>
            <person name="Alvarado L."/>
            <person name="Arachchi H.M."/>
            <person name="Berlin A."/>
            <person name="Chapman S.B."/>
            <person name="Gearin G."/>
            <person name="Goldberg J."/>
            <person name="Griggs A."/>
            <person name="Gujja S."/>
            <person name="Hansen M."/>
            <person name="Heiman D."/>
            <person name="Howarth C."/>
            <person name="Larimer J."/>
            <person name="Lui A."/>
            <person name="MacDonald P.J.P."/>
            <person name="McCowen C."/>
            <person name="Montmayeur A."/>
            <person name="Murphy C."/>
            <person name="Neiman D."/>
            <person name="Pearson M."/>
            <person name="Priest M."/>
            <person name="Roberts A."/>
            <person name="Saif S."/>
            <person name="Shea T."/>
            <person name="Sisk P."/>
            <person name="Stolte C."/>
            <person name="Sykes S."/>
            <person name="Wortman J."/>
            <person name="Nusbaum C."/>
            <person name="Birren B."/>
        </authorList>
    </citation>
    <scope>NUCLEOTIDE SEQUENCE [LARGE SCALE GENOMIC DNA]</scope>
    <source>
        <strain evidence="5">floridensis</strain>
    </source>
</reference>
<feature type="region of interest" description="Disordered" evidence="2">
    <location>
        <begin position="63"/>
        <end position="183"/>
    </location>
</feature>
<organism evidence="4 5">
    <name type="scientific">Vavraia culicis (isolate floridensis)</name>
    <name type="common">Microsporidian parasite</name>
    <dbReference type="NCBI Taxonomy" id="948595"/>
    <lineage>
        <taxon>Eukaryota</taxon>
        <taxon>Fungi</taxon>
        <taxon>Fungi incertae sedis</taxon>
        <taxon>Microsporidia</taxon>
        <taxon>Pleistophoridae</taxon>
        <taxon>Vavraia</taxon>
    </lineage>
</organism>
<dbReference type="Proteomes" id="UP000011081">
    <property type="component" value="Unassembled WGS sequence"/>
</dbReference>
<feature type="coiled-coil region" evidence="1">
    <location>
        <begin position="862"/>
        <end position="893"/>
    </location>
</feature>
<feature type="region of interest" description="Disordered" evidence="2">
    <location>
        <begin position="1028"/>
        <end position="1047"/>
    </location>
</feature>
<feature type="region of interest" description="Disordered" evidence="2">
    <location>
        <begin position="204"/>
        <end position="232"/>
    </location>
</feature>
<evidence type="ECO:0000256" key="1">
    <source>
        <dbReference type="SAM" id="Coils"/>
    </source>
</evidence>
<evidence type="ECO:0000313" key="5">
    <source>
        <dbReference type="Proteomes" id="UP000011081"/>
    </source>
</evidence>
<dbReference type="GeneID" id="19878374"/>
<evidence type="ECO:0000313" key="4">
    <source>
        <dbReference type="EMBL" id="ELA48064.1"/>
    </source>
</evidence>
<accession>L2GWQ6</accession>
<feature type="chain" id="PRO_5003960225" evidence="3">
    <location>
        <begin position="18"/>
        <end position="1047"/>
    </location>
</feature>
<feature type="compositionally biased region" description="Polar residues" evidence="2">
    <location>
        <begin position="664"/>
        <end position="687"/>
    </location>
</feature>
<dbReference type="RefSeq" id="XP_008073508.1">
    <property type="nucleotide sequence ID" value="XM_008075317.1"/>
</dbReference>
<keyword evidence="1" id="KW-0175">Coiled coil</keyword>
<evidence type="ECO:0000256" key="2">
    <source>
        <dbReference type="SAM" id="MobiDB-lite"/>
    </source>
</evidence>
<protein>
    <submittedName>
        <fullName evidence="4">Uncharacterized protein</fullName>
    </submittedName>
</protein>
<feature type="compositionally biased region" description="Polar residues" evidence="2">
    <location>
        <begin position="96"/>
        <end position="120"/>
    </location>
</feature>
<gene>
    <name evidence="4" type="ORF">VCUG_00487</name>
</gene>
<proteinExistence type="predicted"/>
<dbReference type="HOGENOM" id="CLU_316465_0_0_1"/>
<feature type="signal peptide" evidence="3">
    <location>
        <begin position="1"/>
        <end position="17"/>
    </location>
</feature>
<feature type="compositionally biased region" description="Basic and acidic residues" evidence="2">
    <location>
        <begin position="124"/>
        <end position="148"/>
    </location>
</feature>
<dbReference type="InParanoid" id="L2GWQ6"/>
<dbReference type="OrthoDB" id="10459486at2759"/>
<feature type="compositionally biased region" description="Polar residues" evidence="2">
    <location>
        <begin position="149"/>
        <end position="165"/>
    </location>
</feature>
<feature type="compositionally biased region" description="Basic and acidic residues" evidence="2">
    <location>
        <begin position="633"/>
        <end position="648"/>
    </location>
</feature>
<keyword evidence="3" id="KW-0732">Signal</keyword>
<keyword evidence="5" id="KW-1185">Reference proteome</keyword>
<dbReference type="OMA" id="IDTEHRY"/>
<feature type="region of interest" description="Disordered" evidence="2">
    <location>
        <begin position="611"/>
        <end position="692"/>
    </location>
</feature>
<dbReference type="VEuPathDB" id="MicrosporidiaDB:VCUG_00487"/>
<feature type="compositionally biased region" description="Low complexity" evidence="2">
    <location>
        <begin position="721"/>
        <end position="739"/>
    </location>
</feature>
<sequence>MIFLVLLDVALAIVCNCREYTRECQEYCAKERQDNGLSKDKLSNEITDPGKGNNQAKNAVITADDGKDSAGPKHTGTLKDFLNDSFNIDTDESKRSNVPGTKNSTASNTAETKILQTDRMSGSAKEKTAQNDKTVGDKRKEANKHEKGTSNTLKQSNLVGSSNMKNGAVNLGSAGLSEQARGPNNVVQSQLTVSDVSHNAIVSTSPADDLTKSNLTQPIATNQGTPVDKTTSSANVVQATSNDTKKSLLGRGVRLGSNGTDLVEDQAVIGKSNLLGANGTENRQTIPENLRQSSLNEIAGPSLIPGVVMNAAPAPMDVKMVVKEESYPDSNPTLIQLPAKPPVAINETPQKILVACSPPVPSIPNDVNRTSNDILAQLITLINSQQNPNTIARPGANAGGGIDTEHRYLRNSGMDNNQANYNDTQCKNDVSCMQIKDLQMGGNKRDSMEDRQKRNSDPCLFYKMLVDYSKDINFLSPDMKKELNRIKSKFIERYRSELKSCLGMVDEIGEVRTRYATKTKGIFDGIVDFFKDNSTNSRNTERPGLLFDEINNVNGLGSTAERLDTNSELSQNSDGWSNDITITRYVTLDGNDKLAILGSKTITKTVTVSEDLRSENEEKGSRSNDQVAKRVYKRDISQDNSPKERENGDADNNSEKNSQNESSGASSTKETGNSYTTSTLQETSAVEKTSTVTQTLTKSTTIIITQDSSSSYSFTSQTHENAKSSYSDSTSLDTSSSSSPGVSNTNARTVSGDNLDILSFMKRLDANNYTTAKDTNGNNILESIYSIIIEIKNDEVVGKTKSREKSVSASTSTDKAVSTLTITQTVDKQLIGQTGRANRNGMNTTTVTKTIEQPVTPRVGTINNQENILKEIREEQKLLIEKLKDFLDQKEQKKLENTQPASPKMFDSIYSTVDIKTIKPAIENMKKSIGAFKKEFKVDSDINIEIVSESPSIGSFSQTLSVPDTIYSSVIADAKEHRTLSGSDTETISLSVPTETVEPENSMQYYKTIVLRHKSGENDKENIKIRIEDQSESNSDVEKVVVSGEET</sequence>
<name>L2GWQ6_VAVCU</name>
<feature type="compositionally biased region" description="Polar residues" evidence="2">
    <location>
        <begin position="740"/>
        <end position="750"/>
    </location>
</feature>
<dbReference type="AlphaFoldDB" id="L2GWQ6"/>
<dbReference type="EMBL" id="GL877408">
    <property type="protein sequence ID" value="ELA48064.1"/>
    <property type="molecule type" value="Genomic_DNA"/>
</dbReference>
<evidence type="ECO:0000256" key="3">
    <source>
        <dbReference type="SAM" id="SignalP"/>
    </source>
</evidence>